<evidence type="ECO:0000259" key="5">
    <source>
        <dbReference type="Pfam" id="PF09084"/>
    </source>
</evidence>
<evidence type="ECO:0000256" key="3">
    <source>
        <dbReference type="ARBA" id="ARBA00022729"/>
    </source>
</evidence>
<feature type="chain" id="PRO_5045193442" description="SsuA/THI5-like domain-containing protein" evidence="4">
    <location>
        <begin position="23"/>
        <end position="342"/>
    </location>
</feature>
<gene>
    <name evidence="6" type="ORF">GCM10009741_75910</name>
</gene>
<comment type="similarity">
    <text evidence="2">Belongs to the bacterial solute-binding protein SsuA/TauA family.</text>
</comment>
<dbReference type="PANTHER" id="PTHR30024">
    <property type="entry name" value="ALIPHATIC SULFONATES-BINDING PROTEIN-RELATED"/>
    <property type="match status" value="1"/>
</dbReference>
<dbReference type="Proteomes" id="UP001500363">
    <property type="component" value="Unassembled WGS sequence"/>
</dbReference>
<feature type="signal peptide" evidence="4">
    <location>
        <begin position="1"/>
        <end position="22"/>
    </location>
</feature>
<evidence type="ECO:0000256" key="2">
    <source>
        <dbReference type="ARBA" id="ARBA00010742"/>
    </source>
</evidence>
<name>A0ABN2CNN1_9ACTN</name>
<evidence type="ECO:0000313" key="7">
    <source>
        <dbReference type="Proteomes" id="UP001500363"/>
    </source>
</evidence>
<dbReference type="Gene3D" id="3.40.190.10">
    <property type="entry name" value="Periplasmic binding protein-like II"/>
    <property type="match status" value="2"/>
</dbReference>
<dbReference type="SUPFAM" id="SSF53850">
    <property type="entry name" value="Periplasmic binding protein-like II"/>
    <property type="match status" value="1"/>
</dbReference>
<organism evidence="6 7">
    <name type="scientific">Kribbella lupini</name>
    <dbReference type="NCBI Taxonomy" id="291602"/>
    <lineage>
        <taxon>Bacteria</taxon>
        <taxon>Bacillati</taxon>
        <taxon>Actinomycetota</taxon>
        <taxon>Actinomycetes</taxon>
        <taxon>Propionibacteriales</taxon>
        <taxon>Kribbellaceae</taxon>
        <taxon>Kribbella</taxon>
    </lineage>
</organism>
<keyword evidence="3 4" id="KW-0732">Signal</keyword>
<reference evidence="6 7" key="1">
    <citation type="journal article" date="2019" name="Int. J. Syst. Evol. Microbiol.">
        <title>The Global Catalogue of Microorganisms (GCM) 10K type strain sequencing project: providing services to taxonomists for standard genome sequencing and annotation.</title>
        <authorList>
            <consortium name="The Broad Institute Genomics Platform"/>
            <consortium name="The Broad Institute Genome Sequencing Center for Infectious Disease"/>
            <person name="Wu L."/>
            <person name="Ma J."/>
        </authorList>
    </citation>
    <scope>NUCLEOTIDE SEQUENCE [LARGE SCALE GENOMIC DNA]</scope>
    <source>
        <strain evidence="6 7">JCM 14303</strain>
    </source>
</reference>
<accession>A0ABN2CNN1</accession>
<dbReference type="EMBL" id="BAAANC010000005">
    <property type="protein sequence ID" value="GAA1559640.1"/>
    <property type="molecule type" value="Genomic_DNA"/>
</dbReference>
<dbReference type="RefSeq" id="WP_344183120.1">
    <property type="nucleotide sequence ID" value="NZ_BAAANC010000005.1"/>
</dbReference>
<proteinExistence type="inferred from homology"/>
<dbReference type="Pfam" id="PF09084">
    <property type="entry name" value="NMT1"/>
    <property type="match status" value="1"/>
</dbReference>
<feature type="domain" description="SsuA/THI5-like" evidence="5">
    <location>
        <begin position="55"/>
        <end position="260"/>
    </location>
</feature>
<keyword evidence="7" id="KW-1185">Reference proteome</keyword>
<dbReference type="InterPro" id="IPR015168">
    <property type="entry name" value="SsuA/THI5"/>
</dbReference>
<sequence length="342" mass="34509">MHGSRRSVVVVAVASLAISLGAAGCGSGDDGAGGGSTALTVALSGLDASQAEGAVAEAKGYFKEAGLEVEFVNSGSNVVSAVVSGQADIGSVGLPGPMLPAGDGKNTSIIAAKAAGGSAAHVAAKPGVSGIKECKSVATAGVGTVSYGWTKYYEKAFGLGWSIKAVSSATDAVNLMVTGQVDCSVLPSSSLAPVIKDGKAVMLVSPTTKAGLPADFPTDIVGAVLFGLPDNLKKKKEAVVAFLAAWNKAVTFMGETPEQASEAIRTVPGWDTLSAANVRSALDAGKPFRWPNQGKINAASWPGQLEWFVNGGTALKGGTTAEVWSFDRRVDMSYLDQAISAN</sequence>
<comment type="subcellular location">
    <subcellularLocation>
        <location evidence="1">Periplasm</location>
    </subcellularLocation>
</comment>
<dbReference type="PANTHER" id="PTHR30024:SF47">
    <property type="entry name" value="TAURINE-BINDING PERIPLASMIC PROTEIN"/>
    <property type="match status" value="1"/>
</dbReference>
<dbReference type="PROSITE" id="PS51257">
    <property type="entry name" value="PROKAR_LIPOPROTEIN"/>
    <property type="match status" value="1"/>
</dbReference>
<evidence type="ECO:0000256" key="1">
    <source>
        <dbReference type="ARBA" id="ARBA00004418"/>
    </source>
</evidence>
<comment type="caution">
    <text evidence="6">The sequence shown here is derived from an EMBL/GenBank/DDBJ whole genome shotgun (WGS) entry which is preliminary data.</text>
</comment>
<protein>
    <recommendedName>
        <fullName evidence="5">SsuA/THI5-like domain-containing protein</fullName>
    </recommendedName>
</protein>
<evidence type="ECO:0000313" key="6">
    <source>
        <dbReference type="EMBL" id="GAA1559640.1"/>
    </source>
</evidence>
<evidence type="ECO:0000256" key="4">
    <source>
        <dbReference type="SAM" id="SignalP"/>
    </source>
</evidence>